<dbReference type="FunFam" id="1.10.238.260:FF:000002">
    <property type="entry name" value="Homocitrate synthase, mitochondrial"/>
    <property type="match status" value="1"/>
</dbReference>
<evidence type="ECO:0000256" key="2">
    <source>
        <dbReference type="ARBA" id="ARBA00001946"/>
    </source>
</evidence>
<accession>A0A1E3NM55</accession>
<dbReference type="PROSITE" id="PS50991">
    <property type="entry name" value="PYR_CT"/>
    <property type="match status" value="1"/>
</dbReference>
<dbReference type="Proteomes" id="UP000094455">
    <property type="component" value="Unassembled WGS sequence"/>
</dbReference>
<dbReference type="PANTHER" id="PTHR10277:SF48">
    <property type="entry name" value="HOMOCITRATE SYNTHASE, CYTOSOLIC ISOZYME-RELATED"/>
    <property type="match status" value="1"/>
</dbReference>
<comment type="pathway">
    <text evidence="4">Amino-acid biosynthesis; L-lysine biosynthesis via AAA pathway; L-alpha-aminoadipate from 2-oxoglutarate: step 1/5.</text>
</comment>
<evidence type="ECO:0000256" key="7">
    <source>
        <dbReference type="ARBA" id="ARBA00022605"/>
    </source>
</evidence>
<keyword evidence="12" id="KW-0464">Manganese</keyword>
<dbReference type="FunFam" id="3.20.20.70:FF:000032">
    <property type="entry name" value="Homocitrate synthase, mitochondrial"/>
    <property type="match status" value="1"/>
</dbReference>
<evidence type="ECO:0000256" key="1">
    <source>
        <dbReference type="ARBA" id="ARBA00001936"/>
    </source>
</evidence>
<gene>
    <name evidence="17" type="ORF">PICMEDRAFT_71308</name>
</gene>
<evidence type="ECO:0000313" key="18">
    <source>
        <dbReference type="Proteomes" id="UP000094455"/>
    </source>
</evidence>
<dbReference type="NCBIfam" id="TIGR02146">
    <property type="entry name" value="LysS_fung_arch"/>
    <property type="match status" value="1"/>
</dbReference>
<evidence type="ECO:0000256" key="13">
    <source>
        <dbReference type="ARBA" id="ARBA00048363"/>
    </source>
</evidence>
<dbReference type="EC" id="2.3.3.14" evidence="6"/>
<comment type="cofactor">
    <cofactor evidence="1">
        <name>Mn(2+)</name>
        <dbReference type="ChEBI" id="CHEBI:29035"/>
    </cofactor>
</comment>
<dbReference type="GO" id="GO:0046872">
    <property type="term" value="F:metal ion binding"/>
    <property type="evidence" value="ECO:0007669"/>
    <property type="project" value="UniProtKB-KW"/>
</dbReference>
<evidence type="ECO:0000256" key="14">
    <source>
        <dbReference type="RuleBase" id="RU003523"/>
    </source>
</evidence>
<evidence type="ECO:0000256" key="9">
    <source>
        <dbReference type="ARBA" id="ARBA00022723"/>
    </source>
</evidence>
<evidence type="ECO:0000313" key="17">
    <source>
        <dbReference type="EMBL" id="ODQ47210.1"/>
    </source>
</evidence>
<evidence type="ECO:0000256" key="11">
    <source>
        <dbReference type="ARBA" id="ARBA00023154"/>
    </source>
</evidence>
<dbReference type="HAMAP" id="MF_02222">
    <property type="entry name" value="Homocitr_synth_fung_arch"/>
    <property type="match status" value="1"/>
</dbReference>
<dbReference type="STRING" id="763406.A0A1E3NM55"/>
<dbReference type="InterPro" id="IPR011872">
    <property type="entry name" value="Homocitrate_synth"/>
</dbReference>
<dbReference type="PROSITE" id="PS00816">
    <property type="entry name" value="AIPM_HOMOCIT_SYNTH_2"/>
    <property type="match status" value="1"/>
</dbReference>
<comment type="similarity">
    <text evidence="5">Belongs to the alpha-IPM synthase/homocitrate synthase family. Homocitrate synthase LYS20/LYS21 subfamily.</text>
</comment>
<dbReference type="InterPro" id="IPR048253">
    <property type="entry name" value="DRE_TIM_HCS_fun_bact"/>
</dbReference>
<keyword evidence="10" id="KW-0460">Magnesium</keyword>
<name>A0A1E3NM55_9ASCO</name>
<evidence type="ECO:0000259" key="16">
    <source>
        <dbReference type="PROSITE" id="PS50991"/>
    </source>
</evidence>
<evidence type="ECO:0000256" key="5">
    <source>
        <dbReference type="ARBA" id="ARBA00006361"/>
    </source>
</evidence>
<evidence type="ECO:0000256" key="12">
    <source>
        <dbReference type="ARBA" id="ARBA00023211"/>
    </source>
</evidence>
<keyword evidence="18" id="KW-1185">Reference proteome</keyword>
<dbReference type="AlphaFoldDB" id="A0A1E3NM55"/>
<dbReference type="InterPro" id="IPR054691">
    <property type="entry name" value="LeuA/HCS_post-cat"/>
</dbReference>
<dbReference type="InterPro" id="IPR002034">
    <property type="entry name" value="AIPM/Hcit_synth_CS"/>
</dbReference>
<feature type="compositionally biased region" description="Basic and acidic residues" evidence="15">
    <location>
        <begin position="1"/>
        <end position="16"/>
    </location>
</feature>
<keyword evidence="7" id="KW-0028">Amino-acid biosynthesis</keyword>
<feature type="domain" description="Pyruvate carboxyltransferase" evidence="16">
    <location>
        <begin position="37"/>
        <end position="296"/>
    </location>
</feature>
<dbReference type="GO" id="GO:0019878">
    <property type="term" value="P:lysine biosynthetic process via aminoadipic acid"/>
    <property type="evidence" value="ECO:0007669"/>
    <property type="project" value="UniProtKB-UniPathway"/>
</dbReference>
<dbReference type="Gene3D" id="1.10.238.260">
    <property type="match status" value="1"/>
</dbReference>
<comment type="catalytic activity">
    <reaction evidence="13">
        <text>acetyl-CoA + 2-oxoglutarate + H2O = (2R)-homocitrate + CoA + H(+)</text>
        <dbReference type="Rhea" id="RHEA:12929"/>
        <dbReference type="ChEBI" id="CHEBI:15377"/>
        <dbReference type="ChEBI" id="CHEBI:15378"/>
        <dbReference type="ChEBI" id="CHEBI:16810"/>
        <dbReference type="ChEBI" id="CHEBI:57287"/>
        <dbReference type="ChEBI" id="CHEBI:57288"/>
        <dbReference type="ChEBI" id="CHEBI:58884"/>
        <dbReference type="EC" id="2.3.3.14"/>
    </reaction>
    <physiologicalReaction direction="left-to-right" evidence="13">
        <dbReference type="Rhea" id="RHEA:12930"/>
    </physiologicalReaction>
</comment>
<evidence type="ECO:0000256" key="4">
    <source>
        <dbReference type="ARBA" id="ARBA00004755"/>
    </source>
</evidence>
<dbReference type="GO" id="GO:0005739">
    <property type="term" value="C:mitochondrion"/>
    <property type="evidence" value="ECO:0007669"/>
    <property type="project" value="TreeGrafter"/>
</dbReference>
<evidence type="ECO:0000256" key="8">
    <source>
        <dbReference type="ARBA" id="ARBA00022679"/>
    </source>
</evidence>
<dbReference type="InterPro" id="IPR013785">
    <property type="entry name" value="Aldolase_TIM"/>
</dbReference>
<sequence>MSDMKEYQKVSEEQHKKVQVNPYGPNPSDYLSNVRSFQLIESTLREGEQFANAFFTTEKKIEIAKALDDFGVDYIELTSPVASEQSRADCEAICKLGLKAKILTHIRCHMDDARVAVETGVDGVDVVIGTSQFLRQFSHGKDMSYITKSAIEVIEFVKSKGIEIRFSSEDSFRSDIVDLLNIYKTVDKIGVNRVGIADTVGCANPRQVYELVKTLKSVVSCDIECHFHNDTGCAIANSYTALEAGAKLIDVSVLGLGERNGITPLGGLMARMIAADREYVLSKYKLHKLRDLENLVADAVQVNIPFNNPITGFCAFTHKAGIHAKAILANPSTYEILSPADFGLTRYIHFANRLTGWNAIKSRVEQLNLNLTDDQVKEVTNKIKKLGDIRPLNIDDVDSIIKDYHADVSTPRMGATEGPAIVDEDQASLDNVKRPRLN</sequence>
<dbReference type="Pfam" id="PF22617">
    <property type="entry name" value="HCS_D2"/>
    <property type="match status" value="1"/>
</dbReference>
<proteinExistence type="inferred from homology"/>
<comment type="cofactor">
    <cofactor evidence="2">
        <name>Mg(2+)</name>
        <dbReference type="ChEBI" id="CHEBI:18420"/>
    </cofactor>
</comment>
<feature type="region of interest" description="Disordered" evidence="15">
    <location>
        <begin position="411"/>
        <end position="438"/>
    </location>
</feature>
<dbReference type="InterPro" id="IPR050073">
    <property type="entry name" value="2-IPM_HCS-like"/>
</dbReference>
<evidence type="ECO:0000256" key="3">
    <source>
        <dbReference type="ARBA" id="ARBA00003463"/>
    </source>
</evidence>
<keyword evidence="9" id="KW-0479">Metal-binding</keyword>
<dbReference type="GeneID" id="30180574"/>
<dbReference type="Gene3D" id="3.20.20.70">
    <property type="entry name" value="Aldolase class I"/>
    <property type="match status" value="1"/>
</dbReference>
<dbReference type="SUPFAM" id="SSF51569">
    <property type="entry name" value="Aldolase"/>
    <property type="match status" value="1"/>
</dbReference>
<evidence type="ECO:0000256" key="6">
    <source>
        <dbReference type="ARBA" id="ARBA00012974"/>
    </source>
</evidence>
<protein>
    <recommendedName>
        <fullName evidence="6">homocitrate synthase</fullName>
        <ecNumber evidence="6">2.3.3.14</ecNumber>
    </recommendedName>
</protein>
<dbReference type="PROSITE" id="PS00815">
    <property type="entry name" value="AIPM_HOMOCIT_SYNTH_1"/>
    <property type="match status" value="1"/>
</dbReference>
<keyword evidence="8 14" id="KW-0808">Transferase</keyword>
<evidence type="ECO:0000256" key="15">
    <source>
        <dbReference type="SAM" id="MobiDB-lite"/>
    </source>
</evidence>
<reference evidence="17 18" key="1">
    <citation type="journal article" date="2016" name="Proc. Natl. Acad. Sci. U.S.A.">
        <title>Comparative genomics of biotechnologically important yeasts.</title>
        <authorList>
            <person name="Riley R."/>
            <person name="Haridas S."/>
            <person name="Wolfe K.H."/>
            <person name="Lopes M.R."/>
            <person name="Hittinger C.T."/>
            <person name="Goeker M."/>
            <person name="Salamov A.A."/>
            <person name="Wisecaver J.H."/>
            <person name="Long T.M."/>
            <person name="Calvey C.H."/>
            <person name="Aerts A.L."/>
            <person name="Barry K.W."/>
            <person name="Choi C."/>
            <person name="Clum A."/>
            <person name="Coughlan A.Y."/>
            <person name="Deshpande S."/>
            <person name="Douglass A.P."/>
            <person name="Hanson S.J."/>
            <person name="Klenk H.-P."/>
            <person name="LaButti K.M."/>
            <person name="Lapidus A."/>
            <person name="Lindquist E.A."/>
            <person name="Lipzen A.M."/>
            <person name="Meier-Kolthoff J.P."/>
            <person name="Ohm R.A."/>
            <person name="Otillar R.P."/>
            <person name="Pangilinan J.L."/>
            <person name="Peng Y."/>
            <person name="Rokas A."/>
            <person name="Rosa C.A."/>
            <person name="Scheuner C."/>
            <person name="Sibirny A.A."/>
            <person name="Slot J.C."/>
            <person name="Stielow J.B."/>
            <person name="Sun H."/>
            <person name="Kurtzman C.P."/>
            <person name="Blackwell M."/>
            <person name="Grigoriev I.V."/>
            <person name="Jeffries T.W."/>
        </authorList>
    </citation>
    <scope>NUCLEOTIDE SEQUENCE [LARGE SCALE GENOMIC DNA]</scope>
    <source>
        <strain evidence="17 18">NRRL Y-2026</strain>
    </source>
</reference>
<organism evidence="17 18">
    <name type="scientific">Pichia membranifaciens NRRL Y-2026</name>
    <dbReference type="NCBI Taxonomy" id="763406"/>
    <lineage>
        <taxon>Eukaryota</taxon>
        <taxon>Fungi</taxon>
        <taxon>Dikarya</taxon>
        <taxon>Ascomycota</taxon>
        <taxon>Saccharomycotina</taxon>
        <taxon>Pichiomycetes</taxon>
        <taxon>Pichiales</taxon>
        <taxon>Pichiaceae</taxon>
        <taxon>Pichia</taxon>
    </lineage>
</organism>
<dbReference type="UniPathway" id="UPA00033">
    <property type="reaction ID" value="UER00028"/>
</dbReference>
<dbReference type="GO" id="GO:0004410">
    <property type="term" value="F:homocitrate synthase activity"/>
    <property type="evidence" value="ECO:0007669"/>
    <property type="project" value="UniProtKB-EC"/>
</dbReference>
<evidence type="ECO:0000256" key="10">
    <source>
        <dbReference type="ARBA" id="ARBA00022842"/>
    </source>
</evidence>
<dbReference type="PANTHER" id="PTHR10277">
    <property type="entry name" value="HOMOCITRATE SYNTHASE-RELATED"/>
    <property type="match status" value="1"/>
</dbReference>
<dbReference type="EMBL" id="KV454002">
    <property type="protein sequence ID" value="ODQ47210.1"/>
    <property type="molecule type" value="Genomic_DNA"/>
</dbReference>
<feature type="region of interest" description="Disordered" evidence="15">
    <location>
        <begin position="1"/>
        <end position="23"/>
    </location>
</feature>
<dbReference type="InterPro" id="IPR000891">
    <property type="entry name" value="PYR_CT"/>
</dbReference>
<dbReference type="RefSeq" id="XP_019018323.1">
    <property type="nucleotide sequence ID" value="XM_019163887.1"/>
</dbReference>
<comment type="function">
    <text evidence="3">Catalyzes the aldol-type condensation of 2-oxoglutarate with acetyl-CoA to yield homocitrate. Carries out the first step of the alpha-aminoadipate (AAA) lysine biosynthesis pathway.</text>
</comment>
<keyword evidence="11" id="KW-0457">Lysine biosynthesis</keyword>
<dbReference type="Pfam" id="PF00682">
    <property type="entry name" value="HMGL-like"/>
    <property type="match status" value="1"/>
</dbReference>
<dbReference type="CDD" id="cd07948">
    <property type="entry name" value="DRE_TIM_HCS"/>
    <property type="match status" value="1"/>
</dbReference>
<dbReference type="OrthoDB" id="2015253at2759"/>